<reference evidence="2" key="1">
    <citation type="submission" date="2016-07" db="EMBL/GenBank/DDBJ databases">
        <title>Frankia sp. NRRL B-16219 Genome sequencing.</title>
        <authorList>
            <person name="Ghodhbane-Gtari F."/>
            <person name="Swanson E."/>
            <person name="Gueddou A."/>
            <person name="Louati M."/>
            <person name="Nouioui I."/>
            <person name="Hezbri K."/>
            <person name="Abebe-Akele F."/>
            <person name="Simpson S."/>
            <person name="Morris K."/>
            <person name="Thomas K."/>
            <person name="Gtari M."/>
            <person name="Tisa L.S."/>
        </authorList>
    </citation>
    <scope>NUCLEOTIDE SEQUENCE [LARGE SCALE GENOMIC DNA]</scope>
    <source>
        <strain evidence="2">NRRL B-16219</strain>
    </source>
</reference>
<gene>
    <name evidence="1" type="ORF">BBK14_33870</name>
</gene>
<evidence type="ECO:0000313" key="1">
    <source>
        <dbReference type="EMBL" id="OHV31502.1"/>
    </source>
</evidence>
<dbReference type="AlphaFoldDB" id="A0A1S1QEK1"/>
<dbReference type="EMBL" id="MAXA01000164">
    <property type="protein sequence ID" value="OHV31502.1"/>
    <property type="molecule type" value="Genomic_DNA"/>
</dbReference>
<organism evidence="1 2">
    <name type="scientific">Parafrankia soli</name>
    <dbReference type="NCBI Taxonomy" id="2599596"/>
    <lineage>
        <taxon>Bacteria</taxon>
        <taxon>Bacillati</taxon>
        <taxon>Actinomycetota</taxon>
        <taxon>Actinomycetes</taxon>
        <taxon>Frankiales</taxon>
        <taxon>Frankiaceae</taxon>
        <taxon>Parafrankia</taxon>
    </lineage>
</organism>
<accession>A0A1S1QEK1</accession>
<proteinExistence type="predicted"/>
<protein>
    <submittedName>
        <fullName evidence="1">Uncharacterized protein</fullName>
    </submittedName>
</protein>
<keyword evidence="2" id="KW-1185">Reference proteome</keyword>
<evidence type="ECO:0000313" key="2">
    <source>
        <dbReference type="Proteomes" id="UP000179769"/>
    </source>
</evidence>
<sequence>MPDTAIGFPGHGALVVAGAACGHDPDEAARIALDQVLDDSSPTATGRLVSAAHGQITAHVIPPWRRELSEWAPPVEVVDAAAGALGSLGVVGDA</sequence>
<comment type="caution">
    <text evidence="1">The sequence shown here is derived from an EMBL/GenBank/DDBJ whole genome shotgun (WGS) entry which is preliminary data.</text>
</comment>
<dbReference type="Proteomes" id="UP000179769">
    <property type="component" value="Unassembled WGS sequence"/>
</dbReference>
<name>A0A1S1QEK1_9ACTN</name>